<dbReference type="Gene3D" id="1.10.10.60">
    <property type="entry name" value="Homeodomain-like"/>
    <property type="match status" value="1"/>
</dbReference>
<dbReference type="Pfam" id="PF12833">
    <property type="entry name" value="HTH_18"/>
    <property type="match status" value="1"/>
</dbReference>
<dbReference type="InterPro" id="IPR050204">
    <property type="entry name" value="AraC_XylS_family_regulators"/>
</dbReference>
<dbReference type="InterPro" id="IPR003313">
    <property type="entry name" value="AraC-bd"/>
</dbReference>
<sequence length="268" mass="28854">MTKRQFRMLPRRIAGVDAVEAATNHSFPRHMHDQFGIGLIHQGAQKSLSGRGPVEAARGDVITVNPNEVHDGSPIGDAGRSWRMLYLDPAIVEAAVSDISESGRRICEFANPVIRNAAIAARFRELFAIATTADASDATVRWDELVLMLFAEAMQVVPGGARKVPESIAAARSLIDDDPLASITLADLARESSLSRFQLVRGFAKATGLTPHAYLVQRRVDIVRRLIAEGTPLAEAAIAGGFADQSHMTRVFVRTYGISPGAYVAALG</sequence>
<dbReference type="Proteomes" id="UP000439983">
    <property type="component" value="Unassembled WGS sequence"/>
</dbReference>
<keyword evidence="6" id="KW-1185">Reference proteome</keyword>
<name>A0A6N7LNH2_SINTE</name>
<evidence type="ECO:0000259" key="4">
    <source>
        <dbReference type="PROSITE" id="PS01124"/>
    </source>
</evidence>
<feature type="domain" description="HTH araC/xylS-type" evidence="4">
    <location>
        <begin position="169"/>
        <end position="266"/>
    </location>
</feature>
<keyword evidence="3" id="KW-0804">Transcription</keyword>
<keyword evidence="1" id="KW-0805">Transcription regulation</keyword>
<proteinExistence type="predicted"/>
<evidence type="ECO:0000313" key="5">
    <source>
        <dbReference type="EMBL" id="MQX18810.1"/>
    </source>
</evidence>
<accession>A0A6N7LNH2</accession>
<comment type="caution">
    <text evidence="5">The sequence shown here is derived from an EMBL/GenBank/DDBJ whole genome shotgun (WGS) entry which is preliminary data.</text>
</comment>
<dbReference type="AlphaFoldDB" id="A0A6N7LNH2"/>
<reference evidence="5 6" key="1">
    <citation type="journal article" date="2013" name="Genome Biol.">
        <title>Comparative genomics of the core and accessory genomes of 48 Sinorhizobium strains comprising five genospecies.</title>
        <authorList>
            <person name="Sugawara M."/>
            <person name="Epstein B."/>
            <person name="Badgley B.D."/>
            <person name="Unno T."/>
            <person name="Xu L."/>
            <person name="Reese J."/>
            <person name="Gyaneshwar P."/>
            <person name="Denny R."/>
            <person name="Mudge J."/>
            <person name="Bharti A.K."/>
            <person name="Farmer A.D."/>
            <person name="May G.D."/>
            <person name="Woodward J.E."/>
            <person name="Medigue C."/>
            <person name="Vallenet D."/>
            <person name="Lajus A."/>
            <person name="Rouy Z."/>
            <person name="Martinez-Vaz B."/>
            <person name="Tiffin P."/>
            <person name="Young N.D."/>
            <person name="Sadowsky M.J."/>
        </authorList>
    </citation>
    <scope>NUCLEOTIDE SEQUENCE [LARGE SCALE GENOMIC DNA]</scope>
    <source>
        <strain evidence="5 6">USDA4894</strain>
    </source>
</reference>
<dbReference type="SUPFAM" id="SSF46689">
    <property type="entry name" value="Homeodomain-like"/>
    <property type="match status" value="2"/>
</dbReference>
<evidence type="ECO:0000313" key="6">
    <source>
        <dbReference type="Proteomes" id="UP000439983"/>
    </source>
</evidence>
<protein>
    <submittedName>
        <fullName evidence="5">Helix-turn-helix domain-containing protein</fullName>
    </submittedName>
</protein>
<dbReference type="PANTHER" id="PTHR46796">
    <property type="entry name" value="HTH-TYPE TRANSCRIPTIONAL ACTIVATOR RHAS-RELATED"/>
    <property type="match status" value="1"/>
</dbReference>
<dbReference type="EMBL" id="WITC01000124">
    <property type="protein sequence ID" value="MQX18810.1"/>
    <property type="molecule type" value="Genomic_DNA"/>
</dbReference>
<dbReference type="SUPFAM" id="SSF51215">
    <property type="entry name" value="Regulatory protein AraC"/>
    <property type="match status" value="1"/>
</dbReference>
<dbReference type="InterPro" id="IPR009057">
    <property type="entry name" value="Homeodomain-like_sf"/>
</dbReference>
<dbReference type="InterPro" id="IPR018060">
    <property type="entry name" value="HTH_AraC"/>
</dbReference>
<dbReference type="SMART" id="SM00342">
    <property type="entry name" value="HTH_ARAC"/>
    <property type="match status" value="1"/>
</dbReference>
<gene>
    <name evidence="5" type="ORF">GHK62_29945</name>
</gene>
<dbReference type="InterPro" id="IPR037923">
    <property type="entry name" value="HTH-like"/>
</dbReference>
<dbReference type="RefSeq" id="WP_153442567.1">
    <property type="nucleotide sequence ID" value="NZ_JACIGA010000001.1"/>
</dbReference>
<organism evidence="5 6">
    <name type="scientific">Sinorhizobium terangae</name>
    <dbReference type="NCBI Taxonomy" id="110322"/>
    <lineage>
        <taxon>Bacteria</taxon>
        <taxon>Pseudomonadati</taxon>
        <taxon>Pseudomonadota</taxon>
        <taxon>Alphaproteobacteria</taxon>
        <taxon>Hyphomicrobiales</taxon>
        <taxon>Rhizobiaceae</taxon>
        <taxon>Sinorhizobium/Ensifer group</taxon>
        <taxon>Sinorhizobium</taxon>
    </lineage>
</organism>
<dbReference type="GO" id="GO:0003700">
    <property type="term" value="F:DNA-binding transcription factor activity"/>
    <property type="evidence" value="ECO:0007669"/>
    <property type="project" value="InterPro"/>
</dbReference>
<dbReference type="Pfam" id="PF02311">
    <property type="entry name" value="AraC_binding"/>
    <property type="match status" value="1"/>
</dbReference>
<keyword evidence="2" id="KW-0238">DNA-binding</keyword>
<evidence type="ECO:0000256" key="2">
    <source>
        <dbReference type="ARBA" id="ARBA00023125"/>
    </source>
</evidence>
<evidence type="ECO:0000256" key="3">
    <source>
        <dbReference type="ARBA" id="ARBA00023163"/>
    </source>
</evidence>
<dbReference type="OrthoDB" id="110167at2"/>
<evidence type="ECO:0000256" key="1">
    <source>
        <dbReference type="ARBA" id="ARBA00023015"/>
    </source>
</evidence>
<dbReference type="PANTHER" id="PTHR46796:SF2">
    <property type="entry name" value="TRANSCRIPTIONAL REGULATORY PROTEIN"/>
    <property type="match status" value="1"/>
</dbReference>
<dbReference type="GO" id="GO:0043565">
    <property type="term" value="F:sequence-specific DNA binding"/>
    <property type="evidence" value="ECO:0007669"/>
    <property type="project" value="InterPro"/>
</dbReference>
<dbReference type="PROSITE" id="PS01124">
    <property type="entry name" value="HTH_ARAC_FAMILY_2"/>
    <property type="match status" value="1"/>
</dbReference>